<evidence type="ECO:0000313" key="2">
    <source>
        <dbReference type="EMBL" id="CEL91936.1"/>
    </source>
</evidence>
<dbReference type="VEuPathDB" id="CryptoDB:Vbra_6690"/>
<protein>
    <recommendedName>
        <fullName evidence="1">TLDc domain-containing protein</fullName>
    </recommendedName>
</protein>
<dbReference type="Proteomes" id="UP000041254">
    <property type="component" value="Unassembled WGS sequence"/>
</dbReference>
<evidence type="ECO:0000313" key="3">
    <source>
        <dbReference type="Proteomes" id="UP000041254"/>
    </source>
</evidence>
<accession>A0A0G4E9R2</accession>
<name>A0A0G4E9R2_VITBC</name>
<dbReference type="Pfam" id="PF07534">
    <property type="entry name" value="TLD"/>
    <property type="match status" value="1"/>
</dbReference>
<gene>
    <name evidence="2" type="ORF">Vbra_6690</name>
</gene>
<proteinExistence type="predicted"/>
<dbReference type="AlphaFoldDB" id="A0A0G4E9R2"/>
<evidence type="ECO:0000259" key="1">
    <source>
        <dbReference type="Pfam" id="PF07534"/>
    </source>
</evidence>
<dbReference type="PhylomeDB" id="A0A0G4E9R2"/>
<feature type="domain" description="TLDc" evidence="1">
    <location>
        <begin position="228"/>
        <end position="297"/>
    </location>
</feature>
<dbReference type="EMBL" id="CDMY01000033">
    <property type="protein sequence ID" value="CEL91936.1"/>
    <property type="molecule type" value="Genomic_DNA"/>
</dbReference>
<dbReference type="InterPro" id="IPR006571">
    <property type="entry name" value="TLDc_dom"/>
</dbReference>
<reference evidence="2 3" key="1">
    <citation type="submission" date="2014-11" db="EMBL/GenBank/DDBJ databases">
        <authorList>
            <person name="Zhu J."/>
            <person name="Qi W."/>
            <person name="Song R."/>
        </authorList>
    </citation>
    <scope>NUCLEOTIDE SEQUENCE [LARGE SCALE GENOMIC DNA]</scope>
</reference>
<organism evidence="2 3">
    <name type="scientific">Vitrella brassicaformis (strain CCMP3155)</name>
    <dbReference type="NCBI Taxonomy" id="1169540"/>
    <lineage>
        <taxon>Eukaryota</taxon>
        <taxon>Sar</taxon>
        <taxon>Alveolata</taxon>
        <taxon>Colpodellida</taxon>
        <taxon>Vitrellaceae</taxon>
        <taxon>Vitrella</taxon>
    </lineage>
</organism>
<sequence>MSGGVTQINVGGYVIAFPSGVLLREGLRGMCVAVLLHRFDEWMLKDADGTLFIDADPLYFIWLCEKLTRLKHGWVDEIKIFDAVQPIPFYHDIFFAESPIAIDRPHKDSEDQSAFRSFMDKMGAFIKSSIKGGRGGAEVLSVTVDGRTVATTDATLADFDTLNDRFTKYGATPIVDVCAHHFDLIVDFARRCRLSPDAAVVPPPSCADQDELVRVSEMYGVLEAMYPNILANDVMQTLLTVIGKKQPNTTCLYKSSLHGSSYASLVQRVVGRRGLLFVIKCDDANTIATFADTKLHLPADPTSQLLFRCPVSLFSVCGAFEGDGITKIELPQNEQHVAVAGTQGAVTNEDGEPRGKVCIAGGRLWLGYGEHGGPTDDLLNCGQWVMKEELPANRKFVGKTINRNSNAASLCGAETYNITVQQVEVFQVWSAVPADPILSEDGLRALVAATGMTDATPQLLYKGERDGWEHEAMFKNVRDATDLLLLLKDLGGSVIAAHIEGGLSPPADPTAVTTRPCKVSLFSVSGAFEGDGITKIELPQKEQDVAVAGTQGAVKNWRREAVGKVCIGDMTDDAPGRLWLGIGCPRPAGDLRSCQHWLWQKELPAGKKHIGAIDNEGHGSLASSINFPLADMEIYTLQCRKRRKPDTR</sequence>
<dbReference type="InParanoid" id="A0A0G4E9R2"/>
<keyword evidence="3" id="KW-1185">Reference proteome</keyword>